<evidence type="ECO:0000256" key="1">
    <source>
        <dbReference type="ARBA" id="ARBA00022801"/>
    </source>
</evidence>
<dbReference type="InterPro" id="IPR051218">
    <property type="entry name" value="Sec_MonoDiacylglyc_Lipase"/>
</dbReference>
<dbReference type="InterPro" id="IPR029058">
    <property type="entry name" value="AB_hydrolase_fold"/>
</dbReference>
<dbReference type="Pfam" id="PF01764">
    <property type="entry name" value="Lipase_3"/>
    <property type="match status" value="1"/>
</dbReference>
<protein>
    <submittedName>
        <fullName evidence="4">Uncharacterized protein LOC115753678</fullName>
    </submittedName>
</protein>
<keyword evidence="1" id="KW-0378">Hydrolase</keyword>
<dbReference type="CDD" id="cd00519">
    <property type="entry name" value="Lipase_3"/>
    <property type="match status" value="1"/>
</dbReference>
<dbReference type="PANTHER" id="PTHR45856:SF11">
    <property type="entry name" value="FUNGAL LIPASE-LIKE DOMAIN-CONTAINING PROTEIN"/>
    <property type="match status" value="1"/>
</dbReference>
<accession>A0ABM3HBB7</accession>
<evidence type="ECO:0000313" key="3">
    <source>
        <dbReference type="Proteomes" id="UP000827889"/>
    </source>
</evidence>
<dbReference type="SUPFAM" id="SSF53474">
    <property type="entry name" value="alpha/beta-Hydrolases"/>
    <property type="match status" value="1"/>
</dbReference>
<organism evidence="3 4">
    <name type="scientific">Rhodamnia argentea</name>
    <dbReference type="NCBI Taxonomy" id="178133"/>
    <lineage>
        <taxon>Eukaryota</taxon>
        <taxon>Viridiplantae</taxon>
        <taxon>Streptophyta</taxon>
        <taxon>Embryophyta</taxon>
        <taxon>Tracheophyta</taxon>
        <taxon>Spermatophyta</taxon>
        <taxon>Magnoliopsida</taxon>
        <taxon>eudicotyledons</taxon>
        <taxon>Gunneridae</taxon>
        <taxon>Pentapetalae</taxon>
        <taxon>rosids</taxon>
        <taxon>malvids</taxon>
        <taxon>Myrtales</taxon>
        <taxon>Myrtaceae</taxon>
        <taxon>Myrtoideae</taxon>
        <taxon>Myrteae</taxon>
        <taxon>Australasian group</taxon>
        <taxon>Rhodamnia</taxon>
    </lineage>
</organism>
<dbReference type="PANTHER" id="PTHR45856">
    <property type="entry name" value="ALPHA/BETA-HYDROLASES SUPERFAMILY PROTEIN"/>
    <property type="match status" value="1"/>
</dbReference>
<gene>
    <name evidence="4" type="primary">LOC115753678</name>
</gene>
<evidence type="ECO:0000313" key="4">
    <source>
        <dbReference type="RefSeq" id="XP_048133886.1"/>
    </source>
</evidence>
<dbReference type="InterPro" id="IPR002921">
    <property type="entry name" value="Fungal_lipase-type"/>
</dbReference>
<dbReference type="GeneID" id="115753678"/>
<proteinExistence type="predicted"/>
<evidence type="ECO:0000259" key="2">
    <source>
        <dbReference type="Pfam" id="PF01764"/>
    </source>
</evidence>
<dbReference type="Proteomes" id="UP000827889">
    <property type="component" value="Chromosome 1"/>
</dbReference>
<reference evidence="3" key="1">
    <citation type="submission" date="2025-05" db="UniProtKB">
        <authorList>
            <consortium name="RefSeq"/>
        </authorList>
    </citation>
    <scope>NUCLEOTIDE SEQUENCE [LARGE SCALE GENOMIC DNA]</scope>
</reference>
<dbReference type="Gene3D" id="3.40.50.1820">
    <property type="entry name" value="alpha/beta hydrolase"/>
    <property type="match status" value="1"/>
</dbReference>
<reference evidence="4" key="2">
    <citation type="submission" date="2025-08" db="UniProtKB">
        <authorList>
            <consortium name="RefSeq"/>
        </authorList>
    </citation>
    <scope>IDENTIFICATION</scope>
    <source>
        <tissue evidence="4">Leaf</tissue>
    </source>
</reference>
<keyword evidence="3" id="KW-1185">Reference proteome</keyword>
<dbReference type="RefSeq" id="XP_048133886.1">
    <property type="nucleotide sequence ID" value="XM_048277929.1"/>
</dbReference>
<name>A0ABM3HBB7_9MYRT</name>
<feature type="domain" description="Fungal lipase-type" evidence="2">
    <location>
        <begin position="124"/>
        <end position="226"/>
    </location>
</feature>
<sequence length="341" mass="38131">MERNRWWLDSEIFIVNMEDYVFPGRGESLTGLWSYAELRVRLKAHEAVYNHILATILGDYASAISALYEDFLPVPRASCYYPSGIYVGVAKDLNAMVTAFRVGDYFYLCLQHTKLDSRSPPEIARHKLPWHACMTIRPGILDAIIRADDLYGDNNVMVTGHSTGGAMASFSGLDLVVNHEARNVQVLTFGQPRIGNAAFVSYYSDRVPNSIRITSGHDIVPHLPPYNSRFPQKTYHHFPREVWLYNIGFGSLVYQVERVCDSSGEDPSCSRSVTGNSIADHVVYYGVGLMAETWRSCKIVTDPRLKEYGGEDVNGNLMLSRNPSAAALRLPSDSDANSNFS</sequence>